<evidence type="ECO:0000256" key="1">
    <source>
        <dbReference type="SAM" id="MobiDB-lite"/>
    </source>
</evidence>
<evidence type="ECO:0000259" key="2">
    <source>
        <dbReference type="Pfam" id="PF00339"/>
    </source>
</evidence>
<feature type="domain" description="Arrestin-like N-terminal" evidence="2">
    <location>
        <begin position="3"/>
        <end position="116"/>
    </location>
</feature>
<name>S3CSW6_GLAL2</name>
<gene>
    <name evidence="3" type="ORF">GLAREA_00687</name>
</gene>
<evidence type="ECO:0000313" key="4">
    <source>
        <dbReference type="Proteomes" id="UP000016922"/>
    </source>
</evidence>
<dbReference type="GO" id="GO:0005886">
    <property type="term" value="C:plasma membrane"/>
    <property type="evidence" value="ECO:0007669"/>
    <property type="project" value="TreeGrafter"/>
</dbReference>
<dbReference type="Pfam" id="PF00339">
    <property type="entry name" value="Arrestin_N"/>
    <property type="match status" value="1"/>
</dbReference>
<organism evidence="3 4">
    <name type="scientific">Glarea lozoyensis (strain ATCC 20868 / MF5171)</name>
    <dbReference type="NCBI Taxonomy" id="1116229"/>
    <lineage>
        <taxon>Eukaryota</taxon>
        <taxon>Fungi</taxon>
        <taxon>Dikarya</taxon>
        <taxon>Ascomycota</taxon>
        <taxon>Pezizomycotina</taxon>
        <taxon>Leotiomycetes</taxon>
        <taxon>Helotiales</taxon>
        <taxon>Helotiaceae</taxon>
        <taxon>Glarea</taxon>
    </lineage>
</organism>
<dbReference type="RefSeq" id="XP_008083636.1">
    <property type="nucleotide sequence ID" value="XM_008085445.1"/>
</dbReference>
<reference evidence="3 4" key="1">
    <citation type="journal article" date="2013" name="BMC Genomics">
        <title>Genomics-driven discovery of the pneumocandin biosynthetic gene cluster in the fungus Glarea lozoyensis.</title>
        <authorList>
            <person name="Chen L."/>
            <person name="Yue Q."/>
            <person name="Zhang X."/>
            <person name="Xiang M."/>
            <person name="Wang C."/>
            <person name="Li S."/>
            <person name="Che Y."/>
            <person name="Ortiz-Lopez F.J."/>
            <person name="Bills G.F."/>
            <person name="Liu X."/>
            <person name="An Z."/>
        </authorList>
    </citation>
    <scope>NUCLEOTIDE SEQUENCE [LARGE SCALE GENOMIC DNA]</scope>
    <source>
        <strain evidence="4">ATCC 20868 / MF5171</strain>
    </source>
</reference>
<dbReference type="GO" id="GO:0030674">
    <property type="term" value="F:protein-macromolecule adaptor activity"/>
    <property type="evidence" value="ECO:0007669"/>
    <property type="project" value="TreeGrafter"/>
</dbReference>
<keyword evidence="4" id="KW-1185">Reference proteome</keyword>
<dbReference type="GO" id="GO:0070086">
    <property type="term" value="P:ubiquitin-dependent endocytosis"/>
    <property type="evidence" value="ECO:0007669"/>
    <property type="project" value="TreeGrafter"/>
</dbReference>
<dbReference type="SUPFAM" id="SSF81296">
    <property type="entry name" value="E set domains"/>
    <property type="match status" value="1"/>
</dbReference>
<evidence type="ECO:0000313" key="3">
    <source>
        <dbReference type="EMBL" id="EPE29527.1"/>
    </source>
</evidence>
<sequence>MSVRIQFDNPHTFYTNLDFISGRIILSLTSEETIQAIVAKLEGESRTQLMRPLGPGQNSNYHGRRDTRQAVAGENHKILYKVLQVWPTADTSAGLSYTLRPGQHEYPFRFKIPLNNGCADPTSQQMGLGSGFGGLGLGGLQQMQYRHVKKTLPPSLTGFPGEAEIRYYVKVTVQRPSLFKENRRSAIGFKFLPIEPPRPPPTSNEAFARRPFAFQAGLVSHAKKTSMFKKNPTKLSDTAPSGEIDARLPSPAILTCNESIPLRIIARKLNESSENVFLVSLQIRLFGYTEVRAQDIARKETSNWMLMSSNGLSIPIGSPSDPLKTETILDKSLWDSIPLPNTVAPSFQTCNLSRSYEMEVRVGLGYGVIGEIQPQTITLPLLFQVQIFSGIKPPAALLAAVASQPHGPPIPVRPSTATHIPVSNVPPPTPITPLASDPLYPPQLGTPAAMGAEEAPPSYEDAMAEDITQADGPRREYSGVTDVNAPNMDEKQSAAPRYSTLFSGGRGGGNSGGNSRGGSGGGFGAVV</sequence>
<dbReference type="PANTHER" id="PTHR11188">
    <property type="entry name" value="ARRESTIN DOMAIN CONTAINING PROTEIN"/>
    <property type="match status" value="1"/>
</dbReference>
<dbReference type="AlphaFoldDB" id="S3CSW6"/>
<dbReference type="InterPro" id="IPR014756">
    <property type="entry name" value="Ig_E-set"/>
</dbReference>
<dbReference type="GeneID" id="19459745"/>
<dbReference type="GO" id="GO:0031625">
    <property type="term" value="F:ubiquitin protein ligase binding"/>
    <property type="evidence" value="ECO:0007669"/>
    <property type="project" value="TreeGrafter"/>
</dbReference>
<feature type="region of interest" description="Disordered" evidence="1">
    <location>
        <begin position="482"/>
        <end position="527"/>
    </location>
</feature>
<protein>
    <submittedName>
        <fullName evidence="3">E set</fullName>
    </submittedName>
</protein>
<dbReference type="STRING" id="1116229.S3CSW6"/>
<dbReference type="OrthoDB" id="3365616at2759"/>
<dbReference type="InterPro" id="IPR050357">
    <property type="entry name" value="Arrestin_domain-protein"/>
</dbReference>
<dbReference type="InterPro" id="IPR011021">
    <property type="entry name" value="Arrestin-like_N"/>
</dbReference>
<feature type="compositionally biased region" description="Gly residues" evidence="1">
    <location>
        <begin position="504"/>
        <end position="527"/>
    </location>
</feature>
<dbReference type="Gene3D" id="2.60.40.640">
    <property type="match status" value="1"/>
</dbReference>
<dbReference type="InterPro" id="IPR014752">
    <property type="entry name" value="Arrestin-like_C"/>
</dbReference>
<dbReference type="CDD" id="cd22952">
    <property type="entry name" value="ART10-like"/>
    <property type="match status" value="1"/>
</dbReference>
<dbReference type="GO" id="GO:0005829">
    <property type="term" value="C:cytosol"/>
    <property type="evidence" value="ECO:0007669"/>
    <property type="project" value="TreeGrafter"/>
</dbReference>
<dbReference type="HOGENOM" id="CLU_016622_2_0_1"/>
<dbReference type="OMA" id="NQPEFYT"/>
<dbReference type="Proteomes" id="UP000016922">
    <property type="component" value="Unassembled WGS sequence"/>
</dbReference>
<proteinExistence type="predicted"/>
<dbReference type="KEGG" id="glz:GLAREA_00687"/>
<dbReference type="PANTHER" id="PTHR11188:SF166">
    <property type="entry name" value="ARRESTIN (OR S-ANTIGEN), N-TERMINAL DOMAIN PROTEIN (AFU_ORTHOLOGUE AFUA_7G02050)"/>
    <property type="match status" value="1"/>
</dbReference>
<accession>S3CSW6</accession>
<dbReference type="eggNOG" id="ENOG502QWIY">
    <property type="taxonomic scope" value="Eukaryota"/>
</dbReference>
<dbReference type="EMBL" id="KE145367">
    <property type="protein sequence ID" value="EPE29527.1"/>
    <property type="molecule type" value="Genomic_DNA"/>
</dbReference>